<dbReference type="Proteomes" id="UP001294412">
    <property type="component" value="Unassembled WGS sequence"/>
</dbReference>
<name>A0ABU5I3M0_9HYPH</name>
<evidence type="ECO:0000313" key="3">
    <source>
        <dbReference type="Proteomes" id="UP001294412"/>
    </source>
</evidence>
<keyword evidence="3" id="KW-1185">Reference proteome</keyword>
<accession>A0ABU5I3M0</accession>
<reference evidence="2 3" key="1">
    <citation type="submission" date="2023-12" db="EMBL/GenBank/DDBJ databases">
        <title>Description of Novel Strain Fulvimarina sp. 2208YS6-2-32 isolated from Uroteuthis (Photololigo) edulis.</title>
        <authorList>
            <person name="Park J.-S."/>
        </authorList>
    </citation>
    <scope>NUCLEOTIDE SEQUENCE [LARGE SCALE GENOMIC DNA]</scope>
    <source>
        <strain evidence="2 3">2208YS6-2-32</strain>
    </source>
</reference>
<protein>
    <recommendedName>
        <fullName evidence="4">Entericidin EcnA/B family protein</fullName>
    </recommendedName>
</protein>
<comment type="caution">
    <text evidence="2">The sequence shown here is derived from an EMBL/GenBank/DDBJ whole genome shotgun (WGS) entry which is preliminary data.</text>
</comment>
<evidence type="ECO:0000313" key="2">
    <source>
        <dbReference type="EMBL" id="MDY8109984.1"/>
    </source>
</evidence>
<evidence type="ECO:0000256" key="1">
    <source>
        <dbReference type="SAM" id="SignalP"/>
    </source>
</evidence>
<sequence>MNTRLTSVVLLMAGLLSLGACANTVRGVGADVGNTVDAGEAAAADIAY</sequence>
<dbReference type="PROSITE" id="PS51257">
    <property type="entry name" value="PROKAR_LIPOPROTEIN"/>
    <property type="match status" value="1"/>
</dbReference>
<feature type="chain" id="PRO_5047101934" description="Entericidin EcnA/B family protein" evidence="1">
    <location>
        <begin position="23"/>
        <end position="48"/>
    </location>
</feature>
<keyword evidence="1" id="KW-0732">Signal</keyword>
<dbReference type="EMBL" id="JAXLPB010000004">
    <property type="protein sequence ID" value="MDY8109984.1"/>
    <property type="molecule type" value="Genomic_DNA"/>
</dbReference>
<feature type="signal peptide" evidence="1">
    <location>
        <begin position="1"/>
        <end position="22"/>
    </location>
</feature>
<proteinExistence type="predicted"/>
<evidence type="ECO:0008006" key="4">
    <source>
        <dbReference type="Google" id="ProtNLM"/>
    </source>
</evidence>
<gene>
    <name evidence="2" type="ORF">U0C82_12625</name>
</gene>
<organism evidence="2 3">
    <name type="scientific">Fulvimarina uroteuthidis</name>
    <dbReference type="NCBI Taxonomy" id="3098149"/>
    <lineage>
        <taxon>Bacteria</taxon>
        <taxon>Pseudomonadati</taxon>
        <taxon>Pseudomonadota</taxon>
        <taxon>Alphaproteobacteria</taxon>
        <taxon>Hyphomicrobiales</taxon>
        <taxon>Aurantimonadaceae</taxon>
        <taxon>Fulvimarina</taxon>
    </lineage>
</organism>